<name>A0A5V2Y7D9_SALER</name>
<feature type="DNA-binding region" description="OmpR/PhoB-type" evidence="2">
    <location>
        <begin position="2"/>
        <end position="99"/>
    </location>
</feature>
<evidence type="ECO:0000256" key="3">
    <source>
        <dbReference type="SAM" id="Phobius"/>
    </source>
</evidence>
<evidence type="ECO:0000256" key="1">
    <source>
        <dbReference type="ARBA" id="ARBA00023125"/>
    </source>
</evidence>
<dbReference type="GO" id="GO:0000160">
    <property type="term" value="P:phosphorelay signal transduction system"/>
    <property type="evidence" value="ECO:0007669"/>
    <property type="project" value="InterPro"/>
</dbReference>
<dbReference type="EMBL" id="AAGZYR010000015">
    <property type="protein sequence ID" value="EBT8036113.1"/>
    <property type="molecule type" value="Genomic_DNA"/>
</dbReference>
<dbReference type="GO" id="GO:0003677">
    <property type="term" value="F:DNA binding"/>
    <property type="evidence" value="ECO:0007669"/>
    <property type="project" value="UniProtKB-UniRule"/>
</dbReference>
<dbReference type="InterPro" id="IPR036388">
    <property type="entry name" value="WH-like_DNA-bd_sf"/>
</dbReference>
<dbReference type="SMART" id="SM00862">
    <property type="entry name" value="Trans_reg_C"/>
    <property type="match status" value="1"/>
</dbReference>
<feature type="domain" description="OmpR/PhoB-type" evidence="4">
    <location>
        <begin position="2"/>
        <end position="99"/>
    </location>
</feature>
<dbReference type="InterPro" id="IPR001867">
    <property type="entry name" value="OmpR/PhoB-type_DNA-bd"/>
</dbReference>
<dbReference type="InterPro" id="IPR016032">
    <property type="entry name" value="Sig_transdc_resp-reg_C-effctor"/>
</dbReference>
<feature type="transmembrane region" description="Helical" evidence="3">
    <location>
        <begin position="134"/>
        <end position="154"/>
    </location>
</feature>
<evidence type="ECO:0000313" key="5">
    <source>
        <dbReference type="EMBL" id="EBT8036113.1"/>
    </source>
</evidence>
<dbReference type="SUPFAM" id="SSF46894">
    <property type="entry name" value="C-terminal effector domain of the bipartite response regulators"/>
    <property type="match status" value="1"/>
</dbReference>
<organism evidence="5">
    <name type="scientific">Salmonella enterica</name>
    <name type="common">Salmonella choleraesuis</name>
    <dbReference type="NCBI Taxonomy" id="28901"/>
    <lineage>
        <taxon>Bacteria</taxon>
        <taxon>Pseudomonadati</taxon>
        <taxon>Pseudomonadota</taxon>
        <taxon>Gammaproteobacteria</taxon>
        <taxon>Enterobacterales</taxon>
        <taxon>Enterobacteriaceae</taxon>
        <taxon>Salmonella</taxon>
    </lineage>
</organism>
<proteinExistence type="predicted"/>
<dbReference type="CDD" id="cd00383">
    <property type="entry name" value="trans_reg_C"/>
    <property type="match status" value="1"/>
</dbReference>
<dbReference type="Pfam" id="PF00486">
    <property type="entry name" value="Trans_reg_C"/>
    <property type="match status" value="1"/>
</dbReference>
<dbReference type="Proteomes" id="UP000839917">
    <property type="component" value="Unassembled WGS sequence"/>
</dbReference>
<evidence type="ECO:0000256" key="2">
    <source>
        <dbReference type="PROSITE-ProRule" id="PRU01091"/>
    </source>
</evidence>
<sequence length="211" mass="23814">MNKVNSGNEIRVDTLKNLIIIKGEPNLLSKNECLLIRYFYERQGITISRDELIQQCWPGRVVSPTSLPVAIKHIRDILKKAGYNEVIKTHKGEGYSLLPGILEIDFIEGGAENKPEDFCKTRKNTRNLLYSRQALSFITIGLSMFSGVFLGLTICTNNIKHWRTDNGALIISSSKMTSQVAEYTSYQEGSVFIDDMGSALICNKFKCYFSQ</sequence>
<keyword evidence="3" id="KW-1133">Transmembrane helix</keyword>
<keyword evidence="3" id="KW-0472">Membrane</keyword>
<accession>A0A5V2Y7D9</accession>
<dbReference type="AlphaFoldDB" id="A0A5V2Y7D9"/>
<evidence type="ECO:0000259" key="4">
    <source>
        <dbReference type="PROSITE" id="PS51755"/>
    </source>
</evidence>
<comment type="caution">
    <text evidence="5">The sequence shown here is derived from an EMBL/GenBank/DDBJ whole genome shotgun (WGS) entry which is preliminary data.</text>
</comment>
<gene>
    <name evidence="5" type="ORF">CQW68_20980</name>
</gene>
<protein>
    <recommendedName>
        <fullName evidence="4">OmpR/PhoB-type domain-containing protein</fullName>
    </recommendedName>
</protein>
<dbReference type="RefSeq" id="WP_021564222.1">
    <property type="nucleotide sequence ID" value="NZ_JYQV01000003.1"/>
</dbReference>
<dbReference type="PROSITE" id="PS51755">
    <property type="entry name" value="OMPR_PHOB"/>
    <property type="match status" value="1"/>
</dbReference>
<keyword evidence="3" id="KW-0812">Transmembrane</keyword>
<keyword evidence="1 2" id="KW-0238">DNA-binding</keyword>
<dbReference type="Gene3D" id="1.10.10.10">
    <property type="entry name" value="Winged helix-like DNA-binding domain superfamily/Winged helix DNA-binding domain"/>
    <property type="match status" value="1"/>
</dbReference>
<dbReference type="GO" id="GO:0006355">
    <property type="term" value="P:regulation of DNA-templated transcription"/>
    <property type="evidence" value="ECO:0007669"/>
    <property type="project" value="InterPro"/>
</dbReference>
<reference evidence="5" key="1">
    <citation type="submission" date="2018-07" db="EMBL/GenBank/DDBJ databases">
        <authorList>
            <consortium name="PulseNet: The National Subtyping Network for Foodborne Disease Surveillance"/>
            <person name="Tarr C.L."/>
            <person name="Trees E."/>
            <person name="Katz L.S."/>
            <person name="Carleton-Romer H.A."/>
            <person name="Stroika S."/>
            <person name="Kucerova Z."/>
            <person name="Roache K.F."/>
            <person name="Sabol A.L."/>
            <person name="Besser J."/>
            <person name="Gerner-Smidt P."/>
        </authorList>
    </citation>
    <scope>NUCLEOTIDE SEQUENCE [LARGE SCALE GENOMIC DNA]</scope>
    <source>
        <strain evidence="5">2015AM-1378</strain>
    </source>
</reference>